<organism evidence="3">
    <name type="scientific">Rodentolepis nana</name>
    <name type="common">Dwarf tapeworm</name>
    <name type="synonym">Hymenolepis nana</name>
    <dbReference type="NCBI Taxonomy" id="102285"/>
    <lineage>
        <taxon>Eukaryota</taxon>
        <taxon>Metazoa</taxon>
        <taxon>Spiralia</taxon>
        <taxon>Lophotrochozoa</taxon>
        <taxon>Platyhelminthes</taxon>
        <taxon>Cestoda</taxon>
        <taxon>Eucestoda</taxon>
        <taxon>Cyclophyllidea</taxon>
        <taxon>Hymenolepididae</taxon>
        <taxon>Rodentolepis</taxon>
    </lineage>
</organism>
<dbReference type="Proteomes" id="UP000278807">
    <property type="component" value="Unassembled WGS sequence"/>
</dbReference>
<sequence length="695" mass="79009">IPHESSNLSPWTSKRRRFYASSVPIFILPQEEIEIVPIESDNSSGKPTAATFWWQLARLYTSIGRSEEILGWLCDRWTSGSDSTHLLERLGKAILANGSYVHPLMKMNQSPMYQVEWTLRKQIEELLHRLNRLGSWEDLDVYAMDSAKYLGATQEDDFSPSLDEASTSNIHTDELASLWKEPYLADSILPHAVHSRLQICLSSEISRVLSNQLQDTTDKLSQFARIMDACLLSTSQDAEPRYAYELAILSILRNDLSKAQFYCKEAFSYLARTWSSKEDKEECLERVQLTTELKEYLEASSSGPDSDAALKILLSWQERCSAIKCSEEVTNSRLVESENLSLEEQFLPAYIDFRLKCCNDFSRSGNAKRALNILPQLYQLVGKTDKGGKYRRLAWCSAFSRAWMSEYFKNVVYCFEEENLSINLENGLGQCLSSLSQCIDVYDRLKEPSSVKSLDLGIVLFSHAISIAQVLSSFHDLSLSGRLSDASSKRLISSFQPTLKARFVKIHGLQELDKAEDFIQASAFAFFKRCVDLAMGVPWAEDEEWRVPVSAENLLCRRNLMVYKPEEALLEVANFCNSRIDEEIAIQASYAEMFSRSVLTAMRLGSEGGRIRFGRVLQLEWFDRLMMAPLEGGLCLVKNIIRRIAAEFPQGLSLPFRVLLTSFCDWKFVGQSSFEHFMAKLMQEGNGDAATFYSE</sequence>
<protein>
    <submittedName>
        <fullName evidence="3">Non-specific serine/threonine protein kinase</fullName>
    </submittedName>
</protein>
<evidence type="ECO:0000313" key="2">
    <source>
        <dbReference type="Proteomes" id="UP000278807"/>
    </source>
</evidence>
<reference evidence="3" key="1">
    <citation type="submission" date="2017-02" db="UniProtKB">
        <authorList>
            <consortium name="WormBaseParasite"/>
        </authorList>
    </citation>
    <scope>IDENTIFICATION</scope>
</reference>
<reference evidence="1 2" key="2">
    <citation type="submission" date="2018-11" db="EMBL/GenBank/DDBJ databases">
        <authorList>
            <consortium name="Pathogen Informatics"/>
        </authorList>
    </citation>
    <scope>NUCLEOTIDE SEQUENCE [LARGE SCALE GENOMIC DNA]</scope>
</reference>
<gene>
    <name evidence="1" type="ORF">HNAJ_LOCUS10726</name>
</gene>
<dbReference type="STRING" id="102285.A0A0R3TST5"/>
<accession>A0A0R3TST5</accession>
<name>A0A0R3TST5_RODNA</name>
<dbReference type="OrthoDB" id="431717at2759"/>
<dbReference type="AlphaFoldDB" id="A0A0R3TST5"/>
<evidence type="ECO:0000313" key="3">
    <source>
        <dbReference type="WBParaSite" id="HNAJ_0001073101-mRNA-1"/>
    </source>
</evidence>
<evidence type="ECO:0000313" key="1">
    <source>
        <dbReference type="EMBL" id="VDO08617.1"/>
    </source>
</evidence>
<proteinExistence type="predicted"/>
<keyword evidence="2" id="KW-1185">Reference proteome</keyword>
<dbReference type="WBParaSite" id="HNAJ_0001073101-mRNA-1">
    <property type="protein sequence ID" value="HNAJ_0001073101-mRNA-1"/>
    <property type="gene ID" value="HNAJ_0001073101"/>
</dbReference>
<dbReference type="EMBL" id="UZAE01013183">
    <property type="protein sequence ID" value="VDO08617.1"/>
    <property type="molecule type" value="Genomic_DNA"/>
</dbReference>